<keyword evidence="3" id="KW-0053">Apoptosis</keyword>
<keyword evidence="5" id="KW-0677">Repeat</keyword>
<evidence type="ECO:0000313" key="10">
    <source>
        <dbReference type="Proteomes" id="UP001152622"/>
    </source>
</evidence>
<evidence type="ECO:0000256" key="2">
    <source>
        <dbReference type="ARBA" id="ARBA00022525"/>
    </source>
</evidence>
<organism evidence="9 10">
    <name type="scientific">Synaphobranchus kaupii</name>
    <name type="common">Kaup's arrowtooth eel</name>
    <dbReference type="NCBI Taxonomy" id="118154"/>
    <lineage>
        <taxon>Eukaryota</taxon>
        <taxon>Metazoa</taxon>
        <taxon>Chordata</taxon>
        <taxon>Craniata</taxon>
        <taxon>Vertebrata</taxon>
        <taxon>Euteleostomi</taxon>
        <taxon>Actinopterygii</taxon>
        <taxon>Neopterygii</taxon>
        <taxon>Teleostei</taxon>
        <taxon>Anguilliformes</taxon>
        <taxon>Synaphobranchidae</taxon>
        <taxon>Synaphobranchus</taxon>
    </lineage>
</organism>
<evidence type="ECO:0000259" key="8">
    <source>
        <dbReference type="SMART" id="SM00208"/>
    </source>
</evidence>
<keyword evidence="2" id="KW-0964">Secreted</keyword>
<evidence type="ECO:0000256" key="5">
    <source>
        <dbReference type="ARBA" id="ARBA00022737"/>
    </source>
</evidence>
<sequence length="423" mass="47342">MEKNVLTRTLLYGRTGYSEQEATINHEIIPAACLLLHCGIPGGVPAHVPAPRPRDLQGVPVRAVPAWHGGPAPLRQGRAHRVRPLPRGHFSEHWHWGKACQRCTSVCKEQQLVRRECDRTHDRLCECAPGYHLEVEFCIRHTPCPPGSGVAVLGTPESDTECERCAKGSFSSSLSATEPCVLHRDCSKLGKRTMLPGTAEKNTVCENDDRGLAPECFQQDLQCHTDVILCEEVILQFLSSLHFLSALPLGTVAASLPGRKLDSRTVEQVTAMCGPKQQVLQLLRLWREMNRDQGRLFGITKVGVNHCEKAVSRCSAFRSLTLSDLQMMMDSLPGVKVREEDIRAAMGSCEPQQYLLKVLYLWKTRNGEQDLAKVLEQSLRELRPRGASPQLLRSVRRLNTLFSTSSIRKLYKNIFLKIILDKC</sequence>
<dbReference type="InterPro" id="IPR017371">
    <property type="entry name" value="TNFR_11B"/>
</dbReference>
<keyword evidence="4" id="KW-0732">Signal</keyword>
<comment type="caution">
    <text evidence="9">The sequence shown here is derived from an EMBL/GenBank/DDBJ whole genome shotgun (WGS) entry which is preliminary data.</text>
</comment>
<evidence type="ECO:0000256" key="3">
    <source>
        <dbReference type="ARBA" id="ARBA00022703"/>
    </source>
</evidence>
<reference evidence="9" key="1">
    <citation type="journal article" date="2023" name="Science">
        <title>Genome structures resolve the early diversification of teleost fishes.</title>
        <authorList>
            <person name="Parey E."/>
            <person name="Louis A."/>
            <person name="Montfort J."/>
            <person name="Bouchez O."/>
            <person name="Roques C."/>
            <person name="Iampietro C."/>
            <person name="Lluch J."/>
            <person name="Castinel A."/>
            <person name="Donnadieu C."/>
            <person name="Desvignes T."/>
            <person name="Floi Bucao C."/>
            <person name="Jouanno E."/>
            <person name="Wen M."/>
            <person name="Mejri S."/>
            <person name="Dirks R."/>
            <person name="Jansen H."/>
            <person name="Henkel C."/>
            <person name="Chen W.J."/>
            <person name="Zahm M."/>
            <person name="Cabau C."/>
            <person name="Klopp C."/>
            <person name="Thompson A.W."/>
            <person name="Robinson-Rechavi M."/>
            <person name="Braasch I."/>
            <person name="Lecointre G."/>
            <person name="Bobe J."/>
            <person name="Postlethwait J.H."/>
            <person name="Berthelot C."/>
            <person name="Roest Crollius H."/>
            <person name="Guiguen Y."/>
        </authorList>
    </citation>
    <scope>NUCLEOTIDE SEQUENCE</scope>
    <source>
        <strain evidence="9">WJC10195</strain>
    </source>
</reference>
<evidence type="ECO:0000256" key="4">
    <source>
        <dbReference type="ARBA" id="ARBA00022729"/>
    </source>
</evidence>
<dbReference type="Pfam" id="PF00020">
    <property type="entry name" value="TNFR_c6"/>
    <property type="match status" value="2"/>
</dbReference>
<dbReference type="InterPro" id="IPR001368">
    <property type="entry name" value="TNFR/NGFR_Cys_rich_reg"/>
</dbReference>
<dbReference type="Proteomes" id="UP001152622">
    <property type="component" value="Chromosome 21"/>
</dbReference>
<evidence type="ECO:0000313" key="9">
    <source>
        <dbReference type="EMBL" id="KAJ8334474.1"/>
    </source>
</evidence>
<evidence type="ECO:0000256" key="1">
    <source>
        <dbReference type="ARBA" id="ARBA00004613"/>
    </source>
</evidence>
<dbReference type="SMART" id="SM00208">
    <property type="entry name" value="TNFR"/>
    <property type="match status" value="3"/>
</dbReference>
<dbReference type="InterPro" id="IPR057633">
    <property type="entry name" value="Death_TNF11B"/>
</dbReference>
<keyword evidence="7" id="KW-0325">Glycoprotein</keyword>
<dbReference type="OrthoDB" id="8710478at2759"/>
<dbReference type="GO" id="GO:0006915">
    <property type="term" value="P:apoptotic process"/>
    <property type="evidence" value="ECO:0007669"/>
    <property type="project" value="UniProtKB-KW"/>
</dbReference>
<feature type="domain" description="TNFR-Cys" evidence="8">
    <location>
        <begin position="165"/>
        <end position="205"/>
    </location>
</feature>
<dbReference type="PANTHER" id="PTHR23097">
    <property type="entry name" value="TUMOR NECROSIS FACTOR RECEPTOR SUPERFAMILY MEMBER"/>
    <property type="match status" value="1"/>
</dbReference>
<comment type="subcellular location">
    <subcellularLocation>
        <location evidence="1">Secreted</location>
    </subcellularLocation>
</comment>
<name>A0A9Q1E916_SYNKA</name>
<dbReference type="PANTHER" id="PTHR23097:SF90">
    <property type="entry name" value="TUMOR NECROSIS FACTOR RECEPTOR SUPERFAMILY MEMBER 11B"/>
    <property type="match status" value="1"/>
</dbReference>
<dbReference type="GO" id="GO:0005576">
    <property type="term" value="C:extracellular region"/>
    <property type="evidence" value="ECO:0007669"/>
    <property type="project" value="UniProtKB-SubCell"/>
</dbReference>
<dbReference type="SUPFAM" id="SSF57586">
    <property type="entry name" value="TNF receptor-like"/>
    <property type="match status" value="1"/>
</dbReference>
<feature type="domain" description="TNFR-Cys" evidence="8">
    <location>
        <begin position="127"/>
        <end position="162"/>
    </location>
</feature>
<dbReference type="EMBL" id="JAINUF010000021">
    <property type="protein sequence ID" value="KAJ8334474.1"/>
    <property type="molecule type" value="Genomic_DNA"/>
</dbReference>
<dbReference type="InterPro" id="IPR052459">
    <property type="entry name" value="TNFRSF_decoy_receptor"/>
</dbReference>
<evidence type="ECO:0000256" key="6">
    <source>
        <dbReference type="ARBA" id="ARBA00023157"/>
    </source>
</evidence>
<protein>
    <recommendedName>
        <fullName evidence="8">TNFR-Cys domain-containing protein</fullName>
    </recommendedName>
</protein>
<gene>
    <name evidence="9" type="ORF">SKAU_G00401130</name>
</gene>
<keyword evidence="6" id="KW-1015">Disulfide bond</keyword>
<proteinExistence type="predicted"/>
<feature type="domain" description="TNFR-Cys" evidence="8">
    <location>
        <begin position="86"/>
        <end position="125"/>
    </location>
</feature>
<accession>A0A9Q1E916</accession>
<keyword evidence="10" id="KW-1185">Reference proteome</keyword>
<dbReference type="PRINTS" id="PR01975">
    <property type="entry name" value="TNFACTORR11B"/>
</dbReference>
<evidence type="ECO:0000256" key="7">
    <source>
        <dbReference type="ARBA" id="ARBA00023180"/>
    </source>
</evidence>
<dbReference type="AlphaFoldDB" id="A0A9Q1E916"/>
<dbReference type="Gene3D" id="2.10.50.10">
    <property type="entry name" value="Tumor Necrosis Factor Receptor, subunit A, domain 2"/>
    <property type="match status" value="3"/>
</dbReference>
<dbReference type="Pfam" id="PF23630">
    <property type="entry name" value="Death_TNFRSF11B"/>
    <property type="match status" value="2"/>
</dbReference>